<sequence>MSNDTPRIDQIAHKFYAKLALVVNHARATVEPSPEAKEDRWFNLETPGPDILKDYTRLYRSISSAQTVPPFQLHVLLCVPELSNNQVLVYHAPDSSRLRIDPTPKYILLESWDILFAPTAHRRYGDDRAEVAPPTMYKHGILLFRSIFTLLRVLPAWRLARRLRRRTGGNRIGNLTIQLRVKGAEDDGGVLGFDMPPAPGVAPLAKDTHAFPPITHLTGTLTFSVTYLTTPQFQLDELESLLSSRFLSLDEGPEFTPTLVKHQQRDSLSGSPGSLPMRTSLPRTPPSSSVADRFVVPPAVGSRTTTFTTVSGSSPRLQSVALPSVRRLSNPGPGAAGSPSGISDGSSSRHGAGSVASRDDAVSAMAARLRRESIGRSRGPDLPSIPGPLPIRRSPITNVHPFKASTISPSPSLHSPSPSLRQYSPLSSTPGGSGPSLPSRPVQMSPAASRAGPMSARLPSSPVTPFRPSPPFAPSSLGDRRSLVSAEGVSISGSESPRMGGKRYSSSFGHRYAASGGVGSDGSGGSGVREAERTTGASFPSANVDDEEISAFMKDIDTRKPLGGLRERNTPSREGTPEEVSEASQPSRSASVASHTRTRSMPEPMLATEAAVDERLREMNEAFMTTIRGLDGRRRTRGGSTHAPRQPIEPVVAGSSVQQGTMLEGARVGPIGVPPSYVRPRLGSTASARSGLSVASGEVLGRMDPEIGDDREGSDAI</sequence>
<dbReference type="AlphaFoldDB" id="A0A165CHB2"/>
<feature type="compositionally biased region" description="Basic and acidic residues" evidence="4">
    <location>
        <begin position="554"/>
        <end position="571"/>
    </location>
</feature>
<keyword evidence="2 3" id="KW-0072">Autophagy</keyword>
<reference evidence="6 7" key="1">
    <citation type="journal article" date="2016" name="Mol. Biol. Evol.">
        <title>Comparative Genomics of Early-Diverging Mushroom-Forming Fungi Provides Insights into the Origins of Lignocellulose Decay Capabilities.</title>
        <authorList>
            <person name="Nagy L.G."/>
            <person name="Riley R."/>
            <person name="Tritt A."/>
            <person name="Adam C."/>
            <person name="Daum C."/>
            <person name="Floudas D."/>
            <person name="Sun H."/>
            <person name="Yadav J.S."/>
            <person name="Pangilinan J."/>
            <person name="Larsson K.H."/>
            <person name="Matsuura K."/>
            <person name="Barry K."/>
            <person name="Labutti K."/>
            <person name="Kuo R."/>
            <person name="Ohm R.A."/>
            <person name="Bhattacharya S.S."/>
            <person name="Shirouzu T."/>
            <person name="Yoshinaga Y."/>
            <person name="Martin F.M."/>
            <person name="Grigoriev I.V."/>
            <person name="Hibbett D.S."/>
        </authorList>
    </citation>
    <scope>NUCLEOTIDE SEQUENCE [LARGE SCALE GENOMIC DNA]</scope>
    <source>
        <strain evidence="6 7">93-53</strain>
    </source>
</reference>
<dbReference type="Gene3D" id="3.30.900.10">
    <property type="entry name" value="HORMA domain"/>
    <property type="match status" value="1"/>
</dbReference>
<protein>
    <recommendedName>
        <fullName evidence="3">Autophagy-related protein 13</fullName>
    </recommendedName>
</protein>
<dbReference type="GO" id="GO:0000423">
    <property type="term" value="P:mitophagy"/>
    <property type="evidence" value="ECO:0007669"/>
    <property type="project" value="TreeGrafter"/>
</dbReference>
<feature type="compositionally biased region" description="Polar residues" evidence="4">
    <location>
        <begin position="302"/>
        <end position="317"/>
    </location>
</feature>
<dbReference type="GeneID" id="63827934"/>
<dbReference type="InterPro" id="IPR036570">
    <property type="entry name" value="HORMA_dom_sf"/>
</dbReference>
<feature type="compositionally biased region" description="Basic and acidic residues" evidence="4">
    <location>
        <begin position="369"/>
        <end position="379"/>
    </location>
</feature>
<evidence type="ECO:0000256" key="4">
    <source>
        <dbReference type="SAM" id="MobiDB-lite"/>
    </source>
</evidence>
<dbReference type="STRING" id="1314785.A0A165CHB2"/>
<dbReference type="InterPro" id="IPR018731">
    <property type="entry name" value="Atg13_N"/>
</dbReference>
<dbReference type="PANTHER" id="PTHR13430:SF4">
    <property type="entry name" value="AUTOPHAGY-RELATED PROTEIN 13"/>
    <property type="match status" value="1"/>
</dbReference>
<feature type="compositionally biased region" description="Low complexity" evidence="4">
    <location>
        <begin position="408"/>
        <end position="439"/>
    </location>
</feature>
<dbReference type="Pfam" id="PF10033">
    <property type="entry name" value="ATG13"/>
    <property type="match status" value="1"/>
</dbReference>
<dbReference type="GO" id="GO:1990316">
    <property type="term" value="C:Atg1/ULK1 kinase complex"/>
    <property type="evidence" value="ECO:0007669"/>
    <property type="project" value="InterPro"/>
</dbReference>
<feature type="region of interest" description="Disordered" evidence="4">
    <location>
        <begin position="259"/>
        <end position="606"/>
    </location>
</feature>
<proteinExistence type="inferred from homology"/>
<feature type="region of interest" description="Disordered" evidence="4">
    <location>
        <begin position="679"/>
        <end position="717"/>
    </location>
</feature>
<keyword evidence="7" id="KW-1185">Reference proteome</keyword>
<dbReference type="GO" id="GO:0000407">
    <property type="term" value="C:phagophore assembly site"/>
    <property type="evidence" value="ECO:0007669"/>
    <property type="project" value="TreeGrafter"/>
</dbReference>
<gene>
    <name evidence="6" type="ORF">LAESUDRAFT_738508</name>
</gene>
<evidence type="ECO:0000256" key="3">
    <source>
        <dbReference type="RuleBase" id="RU361214"/>
    </source>
</evidence>
<organism evidence="6 7">
    <name type="scientific">Laetiporus sulphureus 93-53</name>
    <dbReference type="NCBI Taxonomy" id="1314785"/>
    <lineage>
        <taxon>Eukaryota</taxon>
        <taxon>Fungi</taxon>
        <taxon>Dikarya</taxon>
        <taxon>Basidiomycota</taxon>
        <taxon>Agaricomycotina</taxon>
        <taxon>Agaricomycetes</taxon>
        <taxon>Polyporales</taxon>
        <taxon>Laetiporus</taxon>
    </lineage>
</organism>
<dbReference type="InParanoid" id="A0A165CHB2"/>
<feature type="compositionally biased region" description="Low complexity" evidence="4">
    <location>
        <begin position="329"/>
        <end position="348"/>
    </location>
</feature>
<evidence type="ECO:0000259" key="5">
    <source>
        <dbReference type="Pfam" id="PF10033"/>
    </source>
</evidence>
<evidence type="ECO:0000256" key="2">
    <source>
        <dbReference type="ARBA" id="ARBA00023006"/>
    </source>
</evidence>
<dbReference type="Proteomes" id="UP000076871">
    <property type="component" value="Unassembled WGS sequence"/>
</dbReference>
<feature type="compositionally biased region" description="Basic and acidic residues" evidence="4">
    <location>
        <begin position="701"/>
        <end position="717"/>
    </location>
</feature>
<evidence type="ECO:0000313" key="6">
    <source>
        <dbReference type="EMBL" id="KZT02810.1"/>
    </source>
</evidence>
<dbReference type="InterPro" id="IPR040182">
    <property type="entry name" value="ATG13"/>
</dbReference>
<comment type="similarity">
    <text evidence="1 3">Belongs to the ATG13 family. Fungi subfamily.</text>
</comment>
<dbReference type="GO" id="GO:0034727">
    <property type="term" value="P:piecemeal microautophagy of the nucleus"/>
    <property type="evidence" value="ECO:0007669"/>
    <property type="project" value="TreeGrafter"/>
</dbReference>
<dbReference type="GO" id="GO:0005829">
    <property type="term" value="C:cytosol"/>
    <property type="evidence" value="ECO:0007669"/>
    <property type="project" value="TreeGrafter"/>
</dbReference>
<dbReference type="RefSeq" id="XP_040760550.1">
    <property type="nucleotide sequence ID" value="XM_040910905.1"/>
</dbReference>
<feature type="compositionally biased region" description="Gly residues" evidence="4">
    <location>
        <begin position="516"/>
        <end position="527"/>
    </location>
</feature>
<dbReference type="OrthoDB" id="70161at2759"/>
<dbReference type="GO" id="GO:0034497">
    <property type="term" value="P:protein localization to phagophore assembly site"/>
    <property type="evidence" value="ECO:0007669"/>
    <property type="project" value="TreeGrafter"/>
</dbReference>
<dbReference type="EMBL" id="KV427649">
    <property type="protein sequence ID" value="KZT02810.1"/>
    <property type="molecule type" value="Genomic_DNA"/>
</dbReference>
<accession>A0A165CHB2</accession>
<evidence type="ECO:0000313" key="7">
    <source>
        <dbReference type="Proteomes" id="UP000076871"/>
    </source>
</evidence>
<evidence type="ECO:0000256" key="1">
    <source>
        <dbReference type="ARBA" id="ARBA00005246"/>
    </source>
</evidence>
<feature type="compositionally biased region" description="Polar residues" evidence="4">
    <location>
        <begin position="582"/>
        <end position="595"/>
    </location>
</feature>
<feature type="compositionally biased region" description="Low complexity" evidence="4">
    <location>
        <begin position="275"/>
        <end position="289"/>
    </location>
</feature>
<dbReference type="PANTHER" id="PTHR13430">
    <property type="match status" value="1"/>
</dbReference>
<name>A0A165CHB2_9APHY</name>
<feature type="domain" description="Autophagy-related protein 13 N-terminal" evidence="5">
    <location>
        <begin position="13"/>
        <end position="233"/>
    </location>
</feature>